<evidence type="ECO:0000256" key="2">
    <source>
        <dbReference type="ARBA" id="ARBA00022490"/>
    </source>
</evidence>
<dbReference type="EMBL" id="GL833145">
    <property type="protein sequence ID" value="EGB05019.1"/>
    <property type="molecule type" value="Genomic_DNA"/>
</dbReference>
<evidence type="ECO:0000256" key="3">
    <source>
        <dbReference type="ARBA" id="ARBA00022574"/>
    </source>
</evidence>
<dbReference type="PANTHER" id="PTHR12442">
    <property type="entry name" value="DYNEIN INTERMEDIATE CHAIN"/>
    <property type="match status" value="1"/>
</dbReference>
<dbReference type="Proteomes" id="UP000002729">
    <property type="component" value="Unassembled WGS sequence"/>
</dbReference>
<evidence type="ECO:0000313" key="5">
    <source>
        <dbReference type="EMBL" id="EGB05019.1"/>
    </source>
</evidence>
<dbReference type="AlphaFoldDB" id="F0YIP8"/>
<dbReference type="RefSeq" id="XP_009040370.1">
    <property type="nucleotide sequence ID" value="XM_009042122.1"/>
</dbReference>
<evidence type="ECO:0000256" key="1">
    <source>
        <dbReference type="ARBA" id="ARBA00004496"/>
    </source>
</evidence>
<dbReference type="OrthoDB" id="445052at2759"/>
<dbReference type="GeneID" id="20222449"/>
<keyword evidence="2" id="KW-0963">Cytoplasm</keyword>
<dbReference type="InParanoid" id="F0YIP8"/>
<dbReference type="InterPro" id="IPR015943">
    <property type="entry name" value="WD40/YVTN_repeat-like_dom_sf"/>
</dbReference>
<sequence>MQRTPYLAHSPDSDFCDSLCLSTRFLSISASASDDAGVQTADGLFVSTSTGRSSVPAISVQTEPLHKVAVDKTFQLDKIGTLASKMLQELELPQDAFDSLVALGATEHRGVSYKYTLSCESVDSSQLQCVGLSWNATGSMVCAVFGRPDLCGWCDDLGMLCCWSLFRTDFSPGNPTYSAEHNCCLTAVACHPSHPSVLAAGSFNGEILIYDLASSGDFLEACSEVSEYTHREPVTALQWTRNFAVPTSSKDAYWLVSLSGEGRILWWSLKTIEPANAVISGRLPYPVRGATIPAQALGSKTISPAVGGTAMAMDLTGILIGSEGGFVSRFSLKPKAKLHTAVAIDEQLRSTMQKNALVSSGSCSARDEDRICLLNGLYAADWSKVRPLIFAIAGDGGVVRVYDLGGAQAMVPVAELENPAATKSTRTRIHSIQFNHRQRDFLACGDANGNVHVWQLSWELSNLVSHESEELKAYLRMDVQMEGE</sequence>
<dbReference type="eggNOG" id="KOG1587">
    <property type="taxonomic scope" value="Eukaryota"/>
</dbReference>
<evidence type="ECO:0000256" key="4">
    <source>
        <dbReference type="ARBA" id="ARBA00022737"/>
    </source>
</evidence>
<dbReference type="SUPFAM" id="SSF50978">
    <property type="entry name" value="WD40 repeat-like"/>
    <property type="match status" value="1"/>
</dbReference>
<dbReference type="OMA" id="SEYTHRE"/>
<evidence type="ECO:0000313" key="6">
    <source>
        <dbReference type="Proteomes" id="UP000002729"/>
    </source>
</evidence>
<dbReference type="PANTHER" id="PTHR12442:SF26">
    <property type="entry name" value="CYTOPLASMIC DYNEIN 2 INTERMEDIATE CHAIN 2"/>
    <property type="match status" value="1"/>
</dbReference>
<dbReference type="GO" id="GO:0042073">
    <property type="term" value="P:intraciliary transport"/>
    <property type="evidence" value="ECO:0007669"/>
    <property type="project" value="TreeGrafter"/>
</dbReference>
<gene>
    <name evidence="5" type="ORF">AURANDRAFT_54930</name>
</gene>
<dbReference type="InterPro" id="IPR050687">
    <property type="entry name" value="Dynein_IC"/>
</dbReference>
<organism evidence="6">
    <name type="scientific">Aureococcus anophagefferens</name>
    <name type="common">Harmful bloom alga</name>
    <dbReference type="NCBI Taxonomy" id="44056"/>
    <lineage>
        <taxon>Eukaryota</taxon>
        <taxon>Sar</taxon>
        <taxon>Stramenopiles</taxon>
        <taxon>Ochrophyta</taxon>
        <taxon>Pelagophyceae</taxon>
        <taxon>Pelagomonadales</taxon>
        <taxon>Pelagomonadaceae</taxon>
        <taxon>Aureococcus</taxon>
    </lineage>
</organism>
<name>F0YIP8_AURAN</name>
<accession>F0YIP8</accession>
<dbReference type="InterPro" id="IPR036322">
    <property type="entry name" value="WD40_repeat_dom_sf"/>
</dbReference>
<dbReference type="SMART" id="SM00320">
    <property type="entry name" value="WD40"/>
    <property type="match status" value="4"/>
</dbReference>
<comment type="subcellular location">
    <subcellularLocation>
        <location evidence="1">Cytoplasm</location>
    </subcellularLocation>
</comment>
<proteinExistence type="predicted"/>
<dbReference type="Gene3D" id="2.130.10.10">
    <property type="entry name" value="YVTN repeat-like/Quinoprotein amine dehydrogenase"/>
    <property type="match status" value="1"/>
</dbReference>
<dbReference type="InterPro" id="IPR001680">
    <property type="entry name" value="WD40_rpt"/>
</dbReference>
<keyword evidence="4" id="KW-0677">Repeat</keyword>
<dbReference type="GO" id="GO:0045503">
    <property type="term" value="F:dynein light chain binding"/>
    <property type="evidence" value="ECO:0007669"/>
    <property type="project" value="TreeGrafter"/>
</dbReference>
<keyword evidence="3" id="KW-0853">WD repeat</keyword>
<dbReference type="GO" id="GO:0097014">
    <property type="term" value="C:ciliary plasm"/>
    <property type="evidence" value="ECO:0007669"/>
    <property type="project" value="TreeGrafter"/>
</dbReference>
<dbReference type="GO" id="GO:0045504">
    <property type="term" value="F:dynein heavy chain binding"/>
    <property type="evidence" value="ECO:0007669"/>
    <property type="project" value="TreeGrafter"/>
</dbReference>
<reference evidence="5 6" key="1">
    <citation type="journal article" date="2011" name="Proc. Natl. Acad. Sci. U.S.A.">
        <title>Niche of harmful alga Aureococcus anophagefferens revealed through ecogenomics.</title>
        <authorList>
            <person name="Gobler C.J."/>
            <person name="Berry D.L."/>
            <person name="Dyhrman S.T."/>
            <person name="Wilhelm S.W."/>
            <person name="Salamov A."/>
            <person name="Lobanov A.V."/>
            <person name="Zhang Y."/>
            <person name="Collier J.L."/>
            <person name="Wurch L.L."/>
            <person name="Kustka A.B."/>
            <person name="Dill B.D."/>
            <person name="Shah M."/>
            <person name="VerBerkmoes N.C."/>
            <person name="Kuo A."/>
            <person name="Terry A."/>
            <person name="Pangilinan J."/>
            <person name="Lindquist E.A."/>
            <person name="Lucas S."/>
            <person name="Paulsen I.T."/>
            <person name="Hattenrath-Lehmann T.K."/>
            <person name="Talmage S.C."/>
            <person name="Walker E.A."/>
            <person name="Koch F."/>
            <person name="Burson A.M."/>
            <person name="Marcoval M.A."/>
            <person name="Tang Y.Z."/>
            <person name="Lecleir G.R."/>
            <person name="Coyne K.J."/>
            <person name="Berg G.M."/>
            <person name="Bertrand E.M."/>
            <person name="Saito M.A."/>
            <person name="Gladyshev V.N."/>
            <person name="Grigoriev I.V."/>
        </authorList>
    </citation>
    <scope>NUCLEOTIDE SEQUENCE [LARGE SCALE GENOMIC DNA]</scope>
    <source>
        <strain evidence="6">CCMP 1984</strain>
    </source>
</reference>
<dbReference type="GO" id="GO:0005868">
    <property type="term" value="C:cytoplasmic dynein complex"/>
    <property type="evidence" value="ECO:0007669"/>
    <property type="project" value="TreeGrafter"/>
</dbReference>
<protein>
    <submittedName>
        <fullName evidence="5">Uncharacterized protein</fullName>
    </submittedName>
</protein>
<dbReference type="KEGG" id="aaf:AURANDRAFT_54930"/>
<keyword evidence="6" id="KW-1185">Reference proteome</keyword>